<keyword evidence="2 5" id="KW-0274">FAD</keyword>
<dbReference type="Pfam" id="PF01494">
    <property type="entry name" value="FAD_binding_3"/>
    <property type="match status" value="2"/>
</dbReference>
<evidence type="ECO:0000259" key="6">
    <source>
        <dbReference type="Pfam" id="PF01494"/>
    </source>
</evidence>
<organism evidence="7 8">
    <name type="scientific">Nonomuraea insulae</name>
    <dbReference type="NCBI Taxonomy" id="1616787"/>
    <lineage>
        <taxon>Bacteria</taxon>
        <taxon>Bacillati</taxon>
        <taxon>Actinomycetota</taxon>
        <taxon>Actinomycetes</taxon>
        <taxon>Streptosporangiales</taxon>
        <taxon>Streptosporangiaceae</taxon>
        <taxon>Nonomuraea</taxon>
    </lineage>
</organism>
<dbReference type="HAMAP" id="MF_00845">
    <property type="entry name" value="TetX_monooxygenase"/>
    <property type="match status" value="1"/>
</dbReference>
<protein>
    <recommendedName>
        <fullName evidence="5">Flavin-dependent monooxygenase</fullName>
    </recommendedName>
    <alternativeName>
        <fullName evidence="5">TetX monooxygenase</fullName>
        <shortName evidence="5">TetX</shortName>
        <ecNumber evidence="5">1.14.13.-</ecNumber>
    </alternativeName>
</protein>
<keyword evidence="4 5" id="KW-0503">Monooxygenase</keyword>
<dbReference type="Proteomes" id="UP001596058">
    <property type="component" value="Unassembled WGS sequence"/>
</dbReference>
<proteinExistence type="inferred from homology"/>
<feature type="domain" description="FAD-binding" evidence="6">
    <location>
        <begin position="294"/>
        <end position="330"/>
    </location>
</feature>
<comment type="subunit">
    <text evidence="5">Monomer.</text>
</comment>
<dbReference type="InterPro" id="IPR002938">
    <property type="entry name" value="FAD-bd"/>
</dbReference>
<gene>
    <name evidence="7" type="ORF">ACFPZ3_67345</name>
</gene>
<dbReference type="PRINTS" id="PR00420">
    <property type="entry name" value="RNGMNOXGNASE"/>
</dbReference>
<keyword evidence="5" id="KW-0547">Nucleotide-binding</keyword>
<keyword evidence="3 5" id="KW-0560">Oxidoreductase</keyword>
<feature type="binding site" evidence="5">
    <location>
        <position position="106"/>
    </location>
    <ligand>
        <name>FAD</name>
        <dbReference type="ChEBI" id="CHEBI:57692"/>
    </ligand>
</feature>
<accession>A0ABW1DEA3</accession>
<dbReference type="EMBL" id="JBHSPA010000126">
    <property type="protein sequence ID" value="MFC5835416.1"/>
    <property type="molecule type" value="Genomic_DNA"/>
</dbReference>
<evidence type="ECO:0000256" key="3">
    <source>
        <dbReference type="ARBA" id="ARBA00023002"/>
    </source>
</evidence>
<comment type="function">
    <text evidence="5">An FAD-requiring monooxygenase active on some tetracycline antibiotic derivatives, which leads to their inactivation. Hydroxylates carbon 11a of tetracycline and some analogs.</text>
</comment>
<dbReference type="EC" id="1.14.13.-" evidence="5"/>
<dbReference type="InterPro" id="IPR043683">
    <property type="entry name" value="TetX_monooxygenase"/>
</dbReference>
<evidence type="ECO:0000256" key="4">
    <source>
        <dbReference type="ARBA" id="ARBA00023033"/>
    </source>
</evidence>
<comment type="cofactor">
    <cofactor evidence="5">
        <name>FAD</name>
        <dbReference type="ChEBI" id="CHEBI:57692"/>
    </cofactor>
</comment>
<keyword evidence="1 5" id="KW-0285">Flavoprotein</keyword>
<comment type="catalytic activity">
    <reaction evidence="5">
        <text>a tetracycline + NADPH + O2 + H(+) = an 11a-hydroxytetracycline + NADP(+) + H2O</text>
        <dbReference type="Rhea" id="RHEA:61444"/>
        <dbReference type="ChEBI" id="CHEBI:15377"/>
        <dbReference type="ChEBI" id="CHEBI:15378"/>
        <dbReference type="ChEBI" id="CHEBI:15379"/>
        <dbReference type="ChEBI" id="CHEBI:57783"/>
        <dbReference type="ChEBI" id="CHEBI:58349"/>
        <dbReference type="ChEBI" id="CHEBI:144644"/>
        <dbReference type="ChEBI" id="CHEBI:144645"/>
    </reaction>
</comment>
<dbReference type="InterPro" id="IPR036188">
    <property type="entry name" value="FAD/NAD-bd_sf"/>
</dbReference>
<evidence type="ECO:0000256" key="2">
    <source>
        <dbReference type="ARBA" id="ARBA00022827"/>
    </source>
</evidence>
<dbReference type="SUPFAM" id="SSF51905">
    <property type="entry name" value="FAD/NAD(P)-binding domain"/>
    <property type="match status" value="1"/>
</dbReference>
<reference evidence="8" key="1">
    <citation type="journal article" date="2019" name="Int. J. Syst. Evol. Microbiol.">
        <title>The Global Catalogue of Microorganisms (GCM) 10K type strain sequencing project: providing services to taxonomists for standard genome sequencing and annotation.</title>
        <authorList>
            <consortium name="The Broad Institute Genomics Platform"/>
            <consortium name="The Broad Institute Genome Sequencing Center for Infectious Disease"/>
            <person name="Wu L."/>
            <person name="Ma J."/>
        </authorList>
    </citation>
    <scope>NUCLEOTIDE SEQUENCE [LARGE SCALE GENOMIC DNA]</scope>
    <source>
        <strain evidence="8">CCUG 53903</strain>
    </source>
</reference>
<dbReference type="RefSeq" id="WP_379524835.1">
    <property type="nucleotide sequence ID" value="NZ_JBHSPA010000126.1"/>
</dbReference>
<evidence type="ECO:0000313" key="7">
    <source>
        <dbReference type="EMBL" id="MFC5835416.1"/>
    </source>
</evidence>
<dbReference type="PANTHER" id="PTHR46972">
    <property type="entry name" value="MONOOXYGENASE ASQM-RELATED"/>
    <property type="match status" value="1"/>
</dbReference>
<evidence type="ECO:0000256" key="5">
    <source>
        <dbReference type="HAMAP-Rule" id="MF_00845"/>
    </source>
</evidence>
<keyword evidence="5" id="KW-0963">Cytoplasm</keyword>
<keyword evidence="5" id="KW-0521">NADP</keyword>
<keyword evidence="8" id="KW-1185">Reference proteome</keyword>
<sequence>METSPRIAIVGAGPGGLTCARVLQTHGIDVTVYDADASALARDPGGTLDLHADSGQIALEDAGLLAEFMALARPEGQAKSMLDQHGTVLNAYVPDAGDVAAPEVDRGQLRAMLAANVEPGTIRWGHKLLHAVPLGDGAHRLEFDGAASAEADLVIGADGAWSRVRPLLCDAVPAYSGVCFLDVYYDDVEHRHPAIAELVGDGHMFAKDGQGRAVIGQRNSNGRVRAFLALRAEARVLNDLDLGDRDAVHTFLLQEYAGWEPRFRPFLTDCDGGYVSRPIHILPAPLTWDHTPGVTLLGDAAHLMSPFGGFGANLAMLDGAELAHAIAKEPTIDEAITRYEATMLPRSGEHAVGANDALERFFATGAVTAAQAPDPQAEHERYLANAAAYRSS</sequence>
<comment type="similarity">
    <text evidence="5">Belongs to the aromatic-ring hydroxylase family. TetX subfamily.</text>
</comment>
<dbReference type="Gene3D" id="3.50.50.60">
    <property type="entry name" value="FAD/NAD(P)-binding domain"/>
    <property type="match status" value="1"/>
</dbReference>
<feature type="binding site" evidence="5">
    <location>
        <position position="49"/>
    </location>
    <ligand>
        <name>FAD</name>
        <dbReference type="ChEBI" id="CHEBI:57692"/>
    </ligand>
</feature>
<feature type="domain" description="FAD-binding" evidence="6">
    <location>
        <begin position="7"/>
        <end position="191"/>
    </location>
</feature>
<evidence type="ECO:0000256" key="1">
    <source>
        <dbReference type="ARBA" id="ARBA00022630"/>
    </source>
</evidence>
<comment type="domain">
    <text evidence="5">Consists of an N-terminal FAD-binding domain with a Rossman fold and a C-terminal substrate-binding domain.</text>
</comment>
<feature type="binding site" evidence="5">
    <location>
        <position position="42"/>
    </location>
    <ligand>
        <name>NADPH</name>
        <dbReference type="ChEBI" id="CHEBI:57783"/>
    </ligand>
</feature>
<dbReference type="PANTHER" id="PTHR46972:SF1">
    <property type="entry name" value="FAD DEPENDENT OXIDOREDUCTASE DOMAIN-CONTAINING PROTEIN"/>
    <property type="match status" value="1"/>
</dbReference>
<comment type="caution">
    <text evidence="7">The sequence shown here is derived from an EMBL/GenBank/DDBJ whole genome shotgun (WGS) entry which is preliminary data.</text>
</comment>
<evidence type="ECO:0000313" key="8">
    <source>
        <dbReference type="Proteomes" id="UP001596058"/>
    </source>
</evidence>
<name>A0ABW1DEA3_9ACTN</name>
<comment type="subcellular location">
    <subcellularLocation>
        <location evidence="5">Cytoplasm</location>
    </subcellularLocation>
</comment>
<feature type="binding site" evidence="5">
    <location>
        <position position="299"/>
    </location>
    <ligand>
        <name>FAD</name>
        <dbReference type="ChEBI" id="CHEBI:57692"/>
    </ligand>
</feature>